<keyword evidence="1" id="KW-0175">Coiled coil</keyword>
<feature type="region of interest" description="Disordered" evidence="2">
    <location>
        <begin position="1"/>
        <end position="23"/>
    </location>
</feature>
<protein>
    <submittedName>
        <fullName evidence="3">Uncharacterized protein</fullName>
    </submittedName>
</protein>
<sequence length="279" mass="32684">MAKHREEEYEYEAGSQPKNKPYSKAEIDLATDIWMAALKKTDHSNSNKYIAEEQRTRKRLDEMKQHNENIYGKPQVFQGHKREPIIPDQPIVPEKTAKEKHQERIEKAKKEPVHKIAEFENKANSVLAEIEAERVKFINKRDKIVDEKTGSIKELDLKINKFKELKTEGEKQQTEISTLEKSYETKQKRINSIDQSFFKKLINLFTGEKSKLMQDLATKREKLASKKETFSKLLNNKNELKSELLQILPVITKHCAEINNEYTKVYPELEARLLICQKS</sequence>
<evidence type="ECO:0000256" key="1">
    <source>
        <dbReference type="SAM" id="Coils"/>
    </source>
</evidence>
<accession>A0A931F809</accession>
<keyword evidence="4" id="KW-1185">Reference proteome</keyword>
<organism evidence="3 4">
    <name type="scientific">Enterococcus lacertideformus</name>
    <dbReference type="NCBI Taxonomy" id="2771493"/>
    <lineage>
        <taxon>Bacteria</taxon>
        <taxon>Bacillati</taxon>
        <taxon>Bacillota</taxon>
        <taxon>Bacilli</taxon>
        <taxon>Lactobacillales</taxon>
        <taxon>Enterococcaceae</taxon>
        <taxon>Enterococcus</taxon>
    </lineage>
</organism>
<feature type="coiled-coil region" evidence="1">
    <location>
        <begin position="116"/>
        <end position="182"/>
    </location>
</feature>
<comment type="caution">
    <text evidence="3">The sequence shown here is derived from an EMBL/GenBank/DDBJ whole genome shotgun (WGS) entry which is preliminary data.</text>
</comment>
<evidence type="ECO:0000313" key="3">
    <source>
        <dbReference type="EMBL" id="MBF8807344.1"/>
    </source>
</evidence>
<dbReference type="EMBL" id="JADAKE010000005">
    <property type="protein sequence ID" value="MBF8807344.1"/>
    <property type="molecule type" value="Genomic_DNA"/>
</dbReference>
<gene>
    <name evidence="3" type="ORF">IC227_01640</name>
</gene>
<dbReference type="Proteomes" id="UP000637757">
    <property type="component" value="Unassembled WGS sequence"/>
</dbReference>
<name>A0A931F809_9ENTE</name>
<proteinExistence type="predicted"/>
<reference evidence="3" key="1">
    <citation type="submission" date="2020-09" db="EMBL/GenBank/DDBJ databases">
        <title>Genomic insights into the novelty and pathogenicity of a unique biofilm-forming Enterococcus sp. bacteria (Enterococcus lacertideformus) identified in reptiles.</title>
        <authorList>
            <person name="Agius J.E."/>
            <person name="Phalen D.N."/>
            <person name="Rose K."/>
            <person name="Eden J.-S."/>
        </authorList>
    </citation>
    <scope>NUCLEOTIDE SEQUENCE</scope>
    <source>
        <strain evidence="3">PHRS 0518</strain>
    </source>
</reference>
<evidence type="ECO:0000313" key="4">
    <source>
        <dbReference type="Proteomes" id="UP000637757"/>
    </source>
</evidence>
<dbReference type="AlphaFoldDB" id="A0A931F809"/>
<evidence type="ECO:0000256" key="2">
    <source>
        <dbReference type="SAM" id="MobiDB-lite"/>
    </source>
</evidence>